<dbReference type="InterPro" id="IPR039448">
    <property type="entry name" value="Beta_helix"/>
</dbReference>
<reference evidence="4 5" key="1">
    <citation type="submission" date="2020-10" db="EMBL/GenBank/DDBJ databases">
        <title>Connecting structure to function with the recovery of over 1000 high-quality activated sludge metagenome-assembled genomes encoding full-length rRNA genes using long-read sequencing.</title>
        <authorList>
            <person name="Singleton C.M."/>
            <person name="Petriglieri F."/>
            <person name="Kristensen J.M."/>
            <person name="Kirkegaard R.H."/>
            <person name="Michaelsen T.Y."/>
            <person name="Andersen M.H."/>
            <person name="Karst S.M."/>
            <person name="Dueholm M.S."/>
            <person name="Nielsen P.H."/>
            <person name="Albertsen M."/>
        </authorList>
    </citation>
    <scope>NUCLEOTIDE SEQUENCE [LARGE SCALE GENOMIC DNA]</scope>
    <source>
        <strain evidence="4">Ega_18-Q3-R5-49_MAXAC.001</strain>
    </source>
</reference>
<dbReference type="EMBL" id="JADJIB010000011">
    <property type="protein sequence ID" value="MBK7274768.1"/>
    <property type="molecule type" value="Genomic_DNA"/>
</dbReference>
<feature type="chain" id="PRO_5037464601" evidence="2">
    <location>
        <begin position="25"/>
        <end position="441"/>
    </location>
</feature>
<dbReference type="Proteomes" id="UP000726105">
    <property type="component" value="Unassembled WGS sequence"/>
</dbReference>
<name>A0A935MBH3_9MICO</name>
<organism evidence="4 5">
    <name type="scientific">Candidatus Phosphoribacter hodrii</name>
    <dbReference type="NCBI Taxonomy" id="2953743"/>
    <lineage>
        <taxon>Bacteria</taxon>
        <taxon>Bacillati</taxon>
        <taxon>Actinomycetota</taxon>
        <taxon>Actinomycetes</taxon>
        <taxon>Micrococcales</taxon>
        <taxon>Dermatophilaceae</taxon>
        <taxon>Candidatus Phosphoribacter</taxon>
    </lineage>
</organism>
<dbReference type="PROSITE" id="PS51257">
    <property type="entry name" value="PROKAR_LIPOPROTEIN"/>
    <property type="match status" value="1"/>
</dbReference>
<accession>A0A935MBH3</accession>
<evidence type="ECO:0000313" key="4">
    <source>
        <dbReference type="EMBL" id="MBK7274768.1"/>
    </source>
</evidence>
<proteinExistence type="predicted"/>
<gene>
    <name evidence="4" type="ORF">IPI13_17020</name>
</gene>
<dbReference type="AlphaFoldDB" id="A0A935MBH3"/>
<dbReference type="InterPro" id="IPR011050">
    <property type="entry name" value="Pectin_lyase_fold/virulence"/>
</dbReference>
<protein>
    <submittedName>
        <fullName evidence="4">Right-handed parallel beta-helix repeat-containing protein</fullName>
    </submittedName>
</protein>
<comment type="caution">
    <text evidence="4">The sequence shown here is derived from an EMBL/GenBank/DDBJ whole genome shotgun (WGS) entry which is preliminary data.</text>
</comment>
<evidence type="ECO:0000256" key="1">
    <source>
        <dbReference type="SAM" id="MobiDB-lite"/>
    </source>
</evidence>
<evidence type="ECO:0000256" key="2">
    <source>
        <dbReference type="SAM" id="SignalP"/>
    </source>
</evidence>
<dbReference type="SUPFAM" id="SSF51126">
    <property type="entry name" value="Pectin lyase-like"/>
    <property type="match status" value="1"/>
</dbReference>
<dbReference type="Pfam" id="PF13229">
    <property type="entry name" value="Beta_helix"/>
    <property type="match status" value="1"/>
</dbReference>
<keyword evidence="2" id="KW-0732">Signal</keyword>
<evidence type="ECO:0000313" key="5">
    <source>
        <dbReference type="Proteomes" id="UP000726105"/>
    </source>
</evidence>
<dbReference type="Gene3D" id="2.160.20.10">
    <property type="entry name" value="Single-stranded right-handed beta-helix, Pectin lyase-like"/>
    <property type="match status" value="1"/>
</dbReference>
<feature type="region of interest" description="Disordered" evidence="1">
    <location>
        <begin position="64"/>
        <end position="97"/>
    </location>
</feature>
<feature type="domain" description="Right handed beta helix" evidence="3">
    <location>
        <begin position="293"/>
        <end position="412"/>
    </location>
</feature>
<dbReference type="InterPro" id="IPR012334">
    <property type="entry name" value="Pectin_lyas_fold"/>
</dbReference>
<sequence>MQHLGRSRLALVAVVVAALGACSAAPGPPPSGTSTGSPTSAAACQSALDRVVAAVQEQVRSYDTAPAPTANATSTATASSTALTPSATDSPTQATSGTDLAEALTAAREVIVANRCDQQSVTSGLTAKLAGVQARGPIATAVLARLTATITGNVGPTPIAKVVAPGEDLGGIIAQLPAGSTVRLSAGEHRLTDPLVLLETVTIVGEGRDRTSIVSSAPDAAVLVLSPGRIELTGFSLIRAPGSQGTGVLTGPSAALVLTGMRISGNRASATTRGGAAVHLSAQPTDAVPRTTTFEMTDSELVDNEWAGVAVSGAHRVSIESSAFVRNGECGICFLDRASGSVARSTFTDNGVGAAAVGTAHPVLVDDTFSGGQVGIQADEDAAPGLQGNTIRSVARAAVILTGRSTGTVEGTSCPSVQFGIVIGKEAAPTLLRNACAAIGT</sequence>
<feature type="compositionally biased region" description="Low complexity" evidence="1">
    <location>
        <begin position="64"/>
        <end position="92"/>
    </location>
</feature>
<feature type="signal peptide" evidence="2">
    <location>
        <begin position="1"/>
        <end position="24"/>
    </location>
</feature>
<evidence type="ECO:0000259" key="3">
    <source>
        <dbReference type="Pfam" id="PF13229"/>
    </source>
</evidence>